<dbReference type="AlphaFoldDB" id="A0A6G0ZJR3"/>
<organism evidence="1 2">
    <name type="scientific">Aphis craccivora</name>
    <name type="common">Cowpea aphid</name>
    <dbReference type="NCBI Taxonomy" id="307492"/>
    <lineage>
        <taxon>Eukaryota</taxon>
        <taxon>Metazoa</taxon>
        <taxon>Ecdysozoa</taxon>
        <taxon>Arthropoda</taxon>
        <taxon>Hexapoda</taxon>
        <taxon>Insecta</taxon>
        <taxon>Pterygota</taxon>
        <taxon>Neoptera</taxon>
        <taxon>Paraneoptera</taxon>
        <taxon>Hemiptera</taxon>
        <taxon>Sternorrhyncha</taxon>
        <taxon>Aphidomorpha</taxon>
        <taxon>Aphidoidea</taxon>
        <taxon>Aphididae</taxon>
        <taxon>Aphidini</taxon>
        <taxon>Aphis</taxon>
        <taxon>Aphis</taxon>
    </lineage>
</organism>
<reference evidence="1 2" key="1">
    <citation type="submission" date="2019-08" db="EMBL/GenBank/DDBJ databases">
        <title>Whole genome of Aphis craccivora.</title>
        <authorList>
            <person name="Voronova N.V."/>
            <person name="Shulinski R.S."/>
            <person name="Bandarenka Y.V."/>
            <person name="Zhorov D.G."/>
            <person name="Warner D."/>
        </authorList>
    </citation>
    <scope>NUCLEOTIDE SEQUENCE [LARGE SCALE GENOMIC DNA]</scope>
    <source>
        <strain evidence="1">180601</strain>
        <tissue evidence="1">Whole Body</tissue>
    </source>
</reference>
<evidence type="ECO:0000313" key="2">
    <source>
        <dbReference type="Proteomes" id="UP000478052"/>
    </source>
</evidence>
<proteinExistence type="predicted"/>
<keyword evidence="2" id="KW-1185">Reference proteome</keyword>
<dbReference type="Proteomes" id="UP000478052">
    <property type="component" value="Unassembled WGS sequence"/>
</dbReference>
<accession>A0A6G0ZJR3</accession>
<gene>
    <name evidence="1" type="ORF">FWK35_00001400</name>
</gene>
<name>A0A6G0ZJR3_APHCR</name>
<evidence type="ECO:0000313" key="1">
    <source>
        <dbReference type="EMBL" id="KAF0771108.1"/>
    </source>
</evidence>
<protein>
    <submittedName>
        <fullName evidence="1">Uncharacterized protein</fullName>
    </submittedName>
</protein>
<dbReference type="EMBL" id="VUJU01000337">
    <property type="protein sequence ID" value="KAF0771108.1"/>
    <property type="molecule type" value="Genomic_DNA"/>
</dbReference>
<comment type="caution">
    <text evidence="1">The sequence shown here is derived from an EMBL/GenBank/DDBJ whole genome shotgun (WGS) entry which is preliminary data.</text>
</comment>
<sequence>MSPPAELIESSSSTIDFSVHKFVHIGIDPTEKLQVVVHLLTSSRCVHIINTDFFEKNILVYGTYLIVFIRHATKVYKRVIFYEYDKINKTIEYDVQWRKCASNRSKKS</sequence>